<evidence type="ECO:0000259" key="8">
    <source>
        <dbReference type="PROSITE" id="PS50069"/>
    </source>
</evidence>
<evidence type="ECO:0000256" key="6">
    <source>
        <dbReference type="SAM" id="Coils"/>
    </source>
</evidence>
<dbReference type="InterPro" id="IPR059120">
    <property type="entry name" value="Cullin-like_AB"/>
</dbReference>
<evidence type="ECO:0000313" key="10">
    <source>
        <dbReference type="Proteomes" id="UP001212997"/>
    </source>
</evidence>
<dbReference type="InterPro" id="IPR036390">
    <property type="entry name" value="WH_DNA-bd_sf"/>
</dbReference>
<evidence type="ECO:0000313" key="9">
    <source>
        <dbReference type="EMBL" id="KAJ3485804.1"/>
    </source>
</evidence>
<comment type="caution">
    <text evidence="9">The sequence shown here is derived from an EMBL/GenBank/DDBJ whole genome shotgun (WGS) entry which is preliminary data.</text>
</comment>
<dbReference type="Pfam" id="PF26557">
    <property type="entry name" value="Cullin_AB"/>
    <property type="match status" value="1"/>
</dbReference>
<evidence type="ECO:0000256" key="7">
    <source>
        <dbReference type="SAM" id="MobiDB-lite"/>
    </source>
</evidence>
<feature type="domain" description="Cullin family profile" evidence="8">
    <location>
        <begin position="504"/>
        <end position="734"/>
    </location>
</feature>
<comment type="similarity">
    <text evidence="1 4 5">Belongs to the cullin family.</text>
</comment>
<reference evidence="9" key="1">
    <citation type="submission" date="2022-07" db="EMBL/GenBank/DDBJ databases">
        <title>Genome Sequence of Physisporinus lineatus.</title>
        <authorList>
            <person name="Buettner E."/>
        </authorList>
    </citation>
    <scope>NUCLEOTIDE SEQUENCE</scope>
    <source>
        <strain evidence="9">VT162</strain>
    </source>
</reference>
<dbReference type="EMBL" id="JANAWD010000141">
    <property type="protein sequence ID" value="KAJ3485804.1"/>
    <property type="molecule type" value="Genomic_DNA"/>
</dbReference>
<dbReference type="SMART" id="SM00884">
    <property type="entry name" value="Cullin_Nedd8"/>
    <property type="match status" value="1"/>
</dbReference>
<keyword evidence="6" id="KW-0175">Coiled coil</keyword>
<dbReference type="InterPro" id="IPR016159">
    <property type="entry name" value="Cullin_repeat-like_dom_sf"/>
</dbReference>
<organism evidence="9 10">
    <name type="scientific">Meripilus lineatus</name>
    <dbReference type="NCBI Taxonomy" id="2056292"/>
    <lineage>
        <taxon>Eukaryota</taxon>
        <taxon>Fungi</taxon>
        <taxon>Dikarya</taxon>
        <taxon>Basidiomycota</taxon>
        <taxon>Agaricomycotina</taxon>
        <taxon>Agaricomycetes</taxon>
        <taxon>Polyporales</taxon>
        <taxon>Meripilaceae</taxon>
        <taxon>Meripilus</taxon>
    </lineage>
</organism>
<dbReference type="Pfam" id="PF00888">
    <property type="entry name" value="Cullin"/>
    <property type="match status" value="1"/>
</dbReference>
<dbReference type="Gene3D" id="1.10.10.10">
    <property type="entry name" value="Winged helix-like DNA-binding domain superfamily/Winged helix DNA-binding domain"/>
    <property type="match status" value="1"/>
</dbReference>
<dbReference type="SUPFAM" id="SSF46785">
    <property type="entry name" value="Winged helix' DNA-binding domain"/>
    <property type="match status" value="1"/>
</dbReference>
<dbReference type="SUPFAM" id="SSF74788">
    <property type="entry name" value="Cullin repeat-like"/>
    <property type="match status" value="1"/>
</dbReference>
<keyword evidence="3" id="KW-0832">Ubl conjugation</keyword>
<feature type="coiled-coil region" evidence="6">
    <location>
        <begin position="145"/>
        <end position="172"/>
    </location>
</feature>
<dbReference type="SUPFAM" id="SSF75632">
    <property type="entry name" value="Cullin homology domain"/>
    <property type="match status" value="1"/>
</dbReference>
<dbReference type="InterPro" id="IPR045093">
    <property type="entry name" value="Cullin"/>
</dbReference>
<dbReference type="GO" id="GO:0031625">
    <property type="term" value="F:ubiquitin protein ligase binding"/>
    <property type="evidence" value="ECO:0007669"/>
    <property type="project" value="InterPro"/>
</dbReference>
<keyword evidence="2" id="KW-1017">Isopeptide bond</keyword>
<evidence type="ECO:0000256" key="3">
    <source>
        <dbReference type="ARBA" id="ARBA00022843"/>
    </source>
</evidence>
<proteinExistence type="inferred from homology"/>
<dbReference type="PANTHER" id="PTHR11932">
    <property type="entry name" value="CULLIN"/>
    <property type="match status" value="1"/>
</dbReference>
<dbReference type="SMART" id="SM00182">
    <property type="entry name" value="CULLIN"/>
    <property type="match status" value="1"/>
</dbReference>
<dbReference type="AlphaFoldDB" id="A0AAD5V479"/>
<accession>A0AAD5V479</accession>
<evidence type="ECO:0000256" key="4">
    <source>
        <dbReference type="PROSITE-ProRule" id="PRU00330"/>
    </source>
</evidence>
<dbReference type="InterPro" id="IPR016158">
    <property type="entry name" value="Cullin_homology"/>
</dbReference>
<dbReference type="InterPro" id="IPR036317">
    <property type="entry name" value="Cullin_homology_sf"/>
</dbReference>
<keyword evidence="10" id="KW-1185">Reference proteome</keyword>
<dbReference type="Pfam" id="PF10557">
    <property type="entry name" value="Cullin_Nedd8"/>
    <property type="match status" value="1"/>
</dbReference>
<evidence type="ECO:0000256" key="1">
    <source>
        <dbReference type="ARBA" id="ARBA00006019"/>
    </source>
</evidence>
<dbReference type="GO" id="GO:0006511">
    <property type="term" value="P:ubiquitin-dependent protein catabolic process"/>
    <property type="evidence" value="ECO:0007669"/>
    <property type="project" value="InterPro"/>
</dbReference>
<evidence type="ECO:0000256" key="2">
    <source>
        <dbReference type="ARBA" id="ARBA00022499"/>
    </source>
</evidence>
<sequence>MTDVFTLLSFPKSRAFSSYGSPYIEVSTQESHSPPRKTPRLDRDLDSASASRSRGHVIKQEDESAGPIVITISGLQSTSIGQIPAKFDPFIPSCLVHSQATHVYDKEFALVKRSIRLLLTNNSHEKLPGTYERIFNACRTVVSVAQKGEGLYENLKIEVERCNNELARVLKGDTRNGVEWLVALVEASEWYEKRVNILESLLAYLDRGYMHEKVDLSSIRTLCYSQFSLQIFGNSDIAQKIRAGIDDWIIWERKNRAVHAHREVLPKFIARLQHHGQYDEIFESYLVSVTFDFYSSESTDLSKSLTAQDFLLHCEGRRNEEIRRAKDVMPRSSWLVIQGTTDRALLSGRLEWLVKDGKFCTSDALGVAIDFRLVFTALAPLIEQRKEKELERMYQLFVTVDGKKVLLEGFKLCIQGTTRKIVTDVDQDDQMVERLLEFKAFAERLVADAFATPKSPRNTANVDQEDIRDAMIVDTPPIVKKPNKDFKYALSDAFQRGFRSRRNKPAELLAKHLDKALRKGQQGKKDADFEKELDAVLGLYRFTEDKDVFRTFYHRALAKRLLLEKSASDDIEKSLLKKLKELYDSEFGMGDHMFNDLALSRDTMRDYNEHRQRLGDAPESQNLTAMVLQRSFWPFAARTHVAGLLPPNMETELLKYTAFYKGKHQGHKLDWYHSLGTATLRARFDTGAKELSVSLHQAAVLLLFNNEMDISFKDIKNAIPLEDSELRRTLQSLACGKKRVLKKQPVGKNVNDGDVFSFNSDFTDPGYRVHINSIQVKETPEESKKTQSLIESDRKHVLDAAIVRIMKARKEMKNEDLKTATIDAVKNHFVPDVEMIKQRIGELVDQEYIKRSETDMNTFLYVA</sequence>
<dbReference type="PROSITE" id="PS50069">
    <property type="entry name" value="CULLIN_2"/>
    <property type="match status" value="1"/>
</dbReference>
<dbReference type="FunFam" id="1.10.10.10:FF:000014">
    <property type="entry name" value="Cullin 1"/>
    <property type="match status" value="1"/>
</dbReference>
<evidence type="ECO:0000256" key="5">
    <source>
        <dbReference type="RuleBase" id="RU003829"/>
    </source>
</evidence>
<dbReference type="InterPro" id="IPR036388">
    <property type="entry name" value="WH-like_DNA-bd_sf"/>
</dbReference>
<dbReference type="Gene3D" id="1.20.1310.10">
    <property type="entry name" value="Cullin Repeats"/>
    <property type="match status" value="4"/>
</dbReference>
<dbReference type="Proteomes" id="UP001212997">
    <property type="component" value="Unassembled WGS sequence"/>
</dbReference>
<dbReference type="InterPro" id="IPR001373">
    <property type="entry name" value="Cullin_N"/>
</dbReference>
<protein>
    <recommendedName>
        <fullName evidence="8">Cullin family profile domain-containing protein</fullName>
    </recommendedName>
</protein>
<gene>
    <name evidence="9" type="ORF">NLI96_g4680</name>
</gene>
<feature type="region of interest" description="Disordered" evidence="7">
    <location>
        <begin position="26"/>
        <end position="59"/>
    </location>
</feature>
<dbReference type="InterPro" id="IPR019559">
    <property type="entry name" value="Cullin_neddylation_domain"/>
</dbReference>
<name>A0AAD5V479_9APHY</name>
<dbReference type="Gene3D" id="3.30.230.130">
    <property type="entry name" value="Cullin, Chain C, Domain 2"/>
    <property type="match status" value="1"/>
</dbReference>